<reference evidence="2 3" key="1">
    <citation type="submission" date="2022-01" db="EMBL/GenBank/DDBJ databases">
        <title>Paraglaciecola sp. G1-23.</title>
        <authorList>
            <person name="Jin M.S."/>
            <person name="Han D.M."/>
            <person name="Kim H.M."/>
            <person name="Jeon C.O."/>
        </authorList>
    </citation>
    <scope>NUCLEOTIDE SEQUENCE [LARGE SCALE GENOMIC DNA]</scope>
    <source>
        <strain evidence="2 3">G1-23</strain>
    </source>
</reference>
<protein>
    <submittedName>
        <fullName evidence="2">GDSL-type esterase/lipase family protein</fullName>
    </submittedName>
</protein>
<dbReference type="RefSeq" id="WP_235310616.1">
    <property type="nucleotide sequence ID" value="NZ_JAKGAS010000001.1"/>
</dbReference>
<dbReference type="PANTHER" id="PTHR37834">
    <property type="entry name" value="GDSL-LIKE LIPASE/ACYLHYDROLASE DOMAIN PROTEIN (AFU_ORTHOLOGUE AFUA_2G00620)"/>
    <property type="match status" value="1"/>
</dbReference>
<dbReference type="CDD" id="cd01831">
    <property type="entry name" value="Endoglucanase_E_like"/>
    <property type="match status" value="1"/>
</dbReference>
<gene>
    <name evidence="2" type="ORF">L0668_03230</name>
</gene>
<dbReference type="InterPro" id="IPR001087">
    <property type="entry name" value="GDSL"/>
</dbReference>
<organism evidence="2 3">
    <name type="scientific">Paraglaciecola algarum</name>
    <dbReference type="NCBI Taxonomy" id="3050085"/>
    <lineage>
        <taxon>Bacteria</taxon>
        <taxon>Pseudomonadati</taxon>
        <taxon>Pseudomonadota</taxon>
        <taxon>Gammaproteobacteria</taxon>
        <taxon>Alteromonadales</taxon>
        <taxon>Alteromonadaceae</taxon>
        <taxon>Paraglaciecola</taxon>
    </lineage>
</organism>
<dbReference type="EMBL" id="JAKGAS010000001">
    <property type="protein sequence ID" value="MCF2947104.1"/>
    <property type="molecule type" value="Genomic_DNA"/>
</dbReference>
<proteinExistence type="predicted"/>
<dbReference type="Gene3D" id="2.60.120.260">
    <property type="entry name" value="Galactose-binding domain-like"/>
    <property type="match status" value="1"/>
</dbReference>
<dbReference type="SUPFAM" id="SSF52266">
    <property type="entry name" value="SGNH hydrolase"/>
    <property type="match status" value="1"/>
</dbReference>
<dbReference type="Pfam" id="PF17996">
    <property type="entry name" value="CE2_N"/>
    <property type="match status" value="1"/>
</dbReference>
<dbReference type="Pfam" id="PF00657">
    <property type="entry name" value="Lipase_GDSL"/>
    <property type="match status" value="1"/>
</dbReference>
<dbReference type="InterPro" id="IPR036514">
    <property type="entry name" value="SGNH_hydro_sf"/>
</dbReference>
<dbReference type="PANTHER" id="PTHR37834:SF2">
    <property type="entry name" value="ESTERASE, SGNH HYDROLASE-TYPE"/>
    <property type="match status" value="1"/>
</dbReference>
<evidence type="ECO:0000313" key="3">
    <source>
        <dbReference type="Proteomes" id="UP001521137"/>
    </source>
</evidence>
<keyword evidence="3" id="KW-1185">Reference proteome</keyword>
<accession>A0ABS9D397</accession>
<dbReference type="Gene3D" id="3.40.50.1110">
    <property type="entry name" value="SGNH hydrolase"/>
    <property type="match status" value="1"/>
</dbReference>
<sequence>MHRPIIRQQIALLVISLFSIAFANVSLAKQIIYPDNKNFVYTGRVDFSDTKAPLISWPGTSIKANFTGEELSIILDDQKGLNFFSVIVDGDDHSPYVIKANQGKHSYVISQSLGLGTHSVEIYKRTEGEEGSTLFKGIEIADQGQLLAPPKRPTRKIEIYGDSITSGMGNEAAHNGPDHLASEKNNYWAYGAITARALEAELHTISQSGIGVMISWFDFIMPQFYDQINADGNNNSQWNFSQWTPDVVVINLMQNDSWLIDNEKRLQPIPSDEQRIAHYQDFVSSIRSKYPSAQLICAMGSMDATKIEKWPNYVRKAVANLKEKGDNKIDTIFFEFTGYGAHPRVAQHKANAKKLTAFIRSKMNW</sequence>
<dbReference type="InterPro" id="IPR040794">
    <property type="entry name" value="CE2_N"/>
</dbReference>
<evidence type="ECO:0000313" key="2">
    <source>
        <dbReference type="EMBL" id="MCF2947104.1"/>
    </source>
</evidence>
<dbReference type="InterPro" id="IPR037461">
    <property type="entry name" value="CtCE2-like_dom"/>
</dbReference>
<feature type="domain" description="Carbohydrate esterase 2 N-terminal" evidence="1">
    <location>
        <begin position="41"/>
        <end position="150"/>
    </location>
</feature>
<comment type="caution">
    <text evidence="2">The sequence shown here is derived from an EMBL/GenBank/DDBJ whole genome shotgun (WGS) entry which is preliminary data.</text>
</comment>
<dbReference type="InterPro" id="IPR052762">
    <property type="entry name" value="PCW_deacetylase/CE"/>
</dbReference>
<dbReference type="Proteomes" id="UP001521137">
    <property type="component" value="Unassembled WGS sequence"/>
</dbReference>
<name>A0ABS9D397_9ALTE</name>
<evidence type="ECO:0000259" key="1">
    <source>
        <dbReference type="Pfam" id="PF17996"/>
    </source>
</evidence>